<dbReference type="GO" id="GO:0008270">
    <property type="term" value="F:zinc ion binding"/>
    <property type="evidence" value="ECO:0007669"/>
    <property type="project" value="UniProtKB-KW"/>
</dbReference>
<keyword evidence="5 9" id="KW-0863">Zinc-finger</keyword>
<dbReference type="InterPro" id="IPR001841">
    <property type="entry name" value="Znf_RING"/>
</dbReference>
<reference evidence="11" key="2">
    <citation type="submission" date="2025-08" db="UniProtKB">
        <authorList>
            <consortium name="Ensembl"/>
        </authorList>
    </citation>
    <scope>IDENTIFICATION</scope>
</reference>
<evidence type="ECO:0000256" key="4">
    <source>
        <dbReference type="ARBA" id="ARBA00022723"/>
    </source>
</evidence>
<sequence>MNWHGKKHGSPEGWPNMTTELDTRCPICLDSWVNASYVVPCLHCFCFACIQRWAETKPECPLCKRRVSSIVPLVRADNSFKELVIPPPAEALVSAHLRQSVFTHYQATALQAGAASLLPRAFVGGQQSYIFASLFREHRSVFQPLLPWLHQDAKGFVWLKFCCWSK</sequence>
<dbReference type="Ensembl" id="ENSCMMT00000006130.1">
    <property type="protein sequence ID" value="ENSCMMP00000005530.1"/>
    <property type="gene ID" value="ENSCMMG00000003493.1"/>
</dbReference>
<evidence type="ECO:0000256" key="2">
    <source>
        <dbReference type="ARBA" id="ARBA00012483"/>
    </source>
</evidence>
<evidence type="ECO:0000256" key="1">
    <source>
        <dbReference type="ARBA" id="ARBA00000900"/>
    </source>
</evidence>
<evidence type="ECO:0000256" key="8">
    <source>
        <dbReference type="ARBA" id="ARBA00023163"/>
    </source>
</evidence>
<dbReference type="GO" id="GO:0006513">
    <property type="term" value="P:protein monoubiquitination"/>
    <property type="evidence" value="ECO:0007669"/>
    <property type="project" value="TreeGrafter"/>
</dbReference>
<dbReference type="GO" id="GO:0032391">
    <property type="term" value="C:photoreceptor connecting cilium"/>
    <property type="evidence" value="ECO:0007669"/>
    <property type="project" value="UniProtKB-ARBA"/>
</dbReference>
<evidence type="ECO:0000256" key="7">
    <source>
        <dbReference type="ARBA" id="ARBA00023015"/>
    </source>
</evidence>
<dbReference type="GO" id="GO:0061630">
    <property type="term" value="F:ubiquitin protein ligase activity"/>
    <property type="evidence" value="ECO:0007669"/>
    <property type="project" value="UniProtKB-EC"/>
</dbReference>
<keyword evidence="4" id="KW-0479">Metal-binding</keyword>
<evidence type="ECO:0000259" key="10">
    <source>
        <dbReference type="PROSITE" id="PS50089"/>
    </source>
</evidence>
<dbReference type="CDD" id="cd23130">
    <property type="entry name" value="RING-HC_EHV1-like"/>
    <property type="match status" value="1"/>
</dbReference>
<dbReference type="GO" id="GO:0008630">
    <property type="term" value="P:intrinsic apoptotic signaling pathway in response to DNA damage"/>
    <property type="evidence" value="ECO:0007669"/>
    <property type="project" value="UniProtKB-ARBA"/>
</dbReference>
<dbReference type="Gene3D" id="3.30.40.10">
    <property type="entry name" value="Zinc/RING finger domain, C3HC4 (zinc finger)"/>
    <property type="match status" value="1"/>
</dbReference>
<keyword evidence="3" id="KW-0808">Transferase</keyword>
<keyword evidence="12" id="KW-1185">Reference proteome</keyword>
<comment type="catalytic activity">
    <reaction evidence="1">
        <text>S-ubiquitinyl-[E2 ubiquitin-conjugating enzyme]-L-cysteine + [acceptor protein]-L-lysine = [E2 ubiquitin-conjugating enzyme]-L-cysteine + N(6)-ubiquitinyl-[acceptor protein]-L-lysine.</text>
        <dbReference type="EC" id="2.3.2.27"/>
    </reaction>
</comment>
<dbReference type="Proteomes" id="UP000694556">
    <property type="component" value="Chromosome Z"/>
</dbReference>
<protein>
    <recommendedName>
        <fullName evidence="2">RING-type E3 ubiquitin transferase</fullName>
        <ecNumber evidence="2">2.3.2.27</ecNumber>
    </recommendedName>
</protein>
<dbReference type="SUPFAM" id="SSF57850">
    <property type="entry name" value="RING/U-box"/>
    <property type="match status" value="1"/>
</dbReference>
<reference evidence="11" key="1">
    <citation type="submission" date="2018-09" db="EMBL/GenBank/DDBJ databases">
        <title>Common duck and Muscovy duck high density SNP chip.</title>
        <authorList>
            <person name="Vignal A."/>
            <person name="Thebault N."/>
            <person name="Warren W.C."/>
        </authorList>
    </citation>
    <scope>NUCLEOTIDE SEQUENCE [LARGE SCALE GENOMIC DNA]</scope>
</reference>
<evidence type="ECO:0000256" key="9">
    <source>
        <dbReference type="PROSITE-ProRule" id="PRU00175"/>
    </source>
</evidence>
<dbReference type="EC" id="2.3.2.27" evidence="2"/>
<dbReference type="SMART" id="SM00184">
    <property type="entry name" value="RING"/>
    <property type="match status" value="1"/>
</dbReference>
<dbReference type="InterPro" id="IPR017907">
    <property type="entry name" value="Znf_RING_CS"/>
</dbReference>
<evidence type="ECO:0000256" key="5">
    <source>
        <dbReference type="ARBA" id="ARBA00022771"/>
    </source>
</evidence>
<dbReference type="InterPro" id="IPR013083">
    <property type="entry name" value="Znf_RING/FYVE/PHD"/>
</dbReference>
<dbReference type="Pfam" id="PF13923">
    <property type="entry name" value="zf-C3HC4_2"/>
    <property type="match status" value="1"/>
</dbReference>
<feature type="domain" description="RING-type" evidence="10">
    <location>
        <begin position="25"/>
        <end position="64"/>
    </location>
</feature>
<evidence type="ECO:0000313" key="12">
    <source>
        <dbReference type="Proteomes" id="UP000694556"/>
    </source>
</evidence>
<dbReference type="PROSITE" id="PS00518">
    <property type="entry name" value="ZF_RING_1"/>
    <property type="match status" value="1"/>
</dbReference>
<dbReference type="PANTHER" id="PTHR46077:SF1">
    <property type="entry name" value="TOP1 BINDING ARGININE_SERINE RICH PROTEIN, E3 UBIQUITIN LIGASE"/>
    <property type="match status" value="1"/>
</dbReference>
<organism evidence="11 12">
    <name type="scientific">Cairina moschata</name>
    <name type="common">Muscovy duck</name>
    <dbReference type="NCBI Taxonomy" id="8855"/>
    <lineage>
        <taxon>Eukaryota</taxon>
        <taxon>Metazoa</taxon>
        <taxon>Chordata</taxon>
        <taxon>Craniata</taxon>
        <taxon>Vertebrata</taxon>
        <taxon>Euteleostomi</taxon>
        <taxon>Archelosauria</taxon>
        <taxon>Archosauria</taxon>
        <taxon>Dinosauria</taxon>
        <taxon>Saurischia</taxon>
        <taxon>Theropoda</taxon>
        <taxon>Coelurosauria</taxon>
        <taxon>Aves</taxon>
        <taxon>Neognathae</taxon>
        <taxon>Galloanserae</taxon>
        <taxon>Anseriformes</taxon>
        <taxon>Anatidae</taxon>
        <taxon>Anatinae</taxon>
        <taxon>Cairina</taxon>
    </lineage>
</organism>
<keyword evidence="7" id="KW-0805">Transcription regulation</keyword>
<proteinExistence type="predicted"/>
<accession>A0A8C3BGS7</accession>
<name>A0A8C3BGS7_CAIMO</name>
<dbReference type="AlphaFoldDB" id="A0A8C3BGS7"/>
<dbReference type="GO" id="GO:0000209">
    <property type="term" value="P:protein polyubiquitination"/>
    <property type="evidence" value="ECO:0007669"/>
    <property type="project" value="TreeGrafter"/>
</dbReference>
<reference evidence="11" key="3">
    <citation type="submission" date="2025-09" db="UniProtKB">
        <authorList>
            <consortium name="Ensembl"/>
        </authorList>
    </citation>
    <scope>IDENTIFICATION</scope>
</reference>
<evidence type="ECO:0000256" key="3">
    <source>
        <dbReference type="ARBA" id="ARBA00022679"/>
    </source>
</evidence>
<keyword evidence="6" id="KW-0862">Zinc</keyword>
<dbReference type="PROSITE" id="PS50089">
    <property type="entry name" value="ZF_RING_2"/>
    <property type="match status" value="1"/>
</dbReference>
<keyword evidence="8" id="KW-0804">Transcription</keyword>
<evidence type="ECO:0000256" key="6">
    <source>
        <dbReference type="ARBA" id="ARBA00022833"/>
    </source>
</evidence>
<dbReference type="PANTHER" id="PTHR46077">
    <property type="entry name" value="E3 UBIQUITIN-PROTEIN LIGASE TOPORS"/>
    <property type="match status" value="1"/>
</dbReference>
<evidence type="ECO:0000313" key="11">
    <source>
        <dbReference type="Ensembl" id="ENSCMMP00000005530.1"/>
    </source>
</evidence>